<reference evidence="1 2" key="1">
    <citation type="journal article" date="2020" name="BMC Genomics">
        <title>Intraspecific diversification of the crop wild relative Brassica cretica Lam. using demographic model selection.</title>
        <authorList>
            <person name="Kioukis A."/>
            <person name="Michalopoulou V.A."/>
            <person name="Briers L."/>
            <person name="Pirintsos S."/>
            <person name="Studholme D.J."/>
            <person name="Pavlidis P."/>
            <person name="Sarris P.F."/>
        </authorList>
    </citation>
    <scope>NUCLEOTIDE SEQUENCE [LARGE SCALE GENOMIC DNA]</scope>
    <source>
        <strain evidence="2">cv. PFS-1207/04</strain>
    </source>
</reference>
<dbReference type="EMBL" id="QGKV02001556">
    <property type="protein sequence ID" value="KAF3520557.1"/>
    <property type="molecule type" value="Genomic_DNA"/>
</dbReference>
<organism evidence="1 2">
    <name type="scientific">Brassica cretica</name>
    <name type="common">Mustard</name>
    <dbReference type="NCBI Taxonomy" id="69181"/>
    <lineage>
        <taxon>Eukaryota</taxon>
        <taxon>Viridiplantae</taxon>
        <taxon>Streptophyta</taxon>
        <taxon>Embryophyta</taxon>
        <taxon>Tracheophyta</taxon>
        <taxon>Spermatophyta</taxon>
        <taxon>Magnoliopsida</taxon>
        <taxon>eudicotyledons</taxon>
        <taxon>Gunneridae</taxon>
        <taxon>Pentapetalae</taxon>
        <taxon>rosids</taxon>
        <taxon>malvids</taxon>
        <taxon>Brassicales</taxon>
        <taxon>Brassicaceae</taxon>
        <taxon>Brassiceae</taxon>
        <taxon>Brassica</taxon>
    </lineage>
</organism>
<evidence type="ECO:0000313" key="2">
    <source>
        <dbReference type="Proteomes" id="UP000266723"/>
    </source>
</evidence>
<accession>A0ABQ7B1W8</accession>
<keyword evidence="2" id="KW-1185">Reference proteome</keyword>
<evidence type="ECO:0000313" key="1">
    <source>
        <dbReference type="EMBL" id="KAF3520557.1"/>
    </source>
</evidence>
<comment type="caution">
    <text evidence="1">The sequence shown here is derived from an EMBL/GenBank/DDBJ whole genome shotgun (WGS) entry which is preliminary data.</text>
</comment>
<evidence type="ECO:0008006" key="3">
    <source>
        <dbReference type="Google" id="ProtNLM"/>
    </source>
</evidence>
<sequence>MCTSTNSYIMMLLDMEKEVDVEETVNLGYKLTSLLEENKDLATEANSDMELQELIIY</sequence>
<proteinExistence type="predicted"/>
<name>A0ABQ7B1W8_BRACR</name>
<gene>
    <name evidence="1" type="ORF">DY000_02058860</name>
</gene>
<protein>
    <recommendedName>
        <fullName evidence="3">GAT domain-containing protein</fullName>
    </recommendedName>
</protein>
<dbReference type="Proteomes" id="UP000266723">
    <property type="component" value="Unassembled WGS sequence"/>
</dbReference>